<protein>
    <recommendedName>
        <fullName evidence="3">DUF4283 domain-containing protein</fullName>
    </recommendedName>
</protein>
<comment type="caution">
    <text evidence="1">The sequence shown here is derived from an EMBL/GenBank/DDBJ whole genome shotgun (WGS) entry which is preliminary data.</text>
</comment>
<evidence type="ECO:0000313" key="1">
    <source>
        <dbReference type="EMBL" id="KAJ8426870.1"/>
    </source>
</evidence>
<dbReference type="AlphaFoldDB" id="A0A9Q1GXE7"/>
<organism evidence="1 2">
    <name type="scientific">Carnegiea gigantea</name>
    <dbReference type="NCBI Taxonomy" id="171969"/>
    <lineage>
        <taxon>Eukaryota</taxon>
        <taxon>Viridiplantae</taxon>
        <taxon>Streptophyta</taxon>
        <taxon>Embryophyta</taxon>
        <taxon>Tracheophyta</taxon>
        <taxon>Spermatophyta</taxon>
        <taxon>Magnoliopsida</taxon>
        <taxon>eudicotyledons</taxon>
        <taxon>Gunneridae</taxon>
        <taxon>Pentapetalae</taxon>
        <taxon>Caryophyllales</taxon>
        <taxon>Cactineae</taxon>
        <taxon>Cactaceae</taxon>
        <taxon>Cactoideae</taxon>
        <taxon>Echinocereeae</taxon>
        <taxon>Carnegiea</taxon>
    </lineage>
</organism>
<reference evidence="1" key="1">
    <citation type="submission" date="2022-04" db="EMBL/GenBank/DDBJ databases">
        <title>Carnegiea gigantea Genome sequencing and assembly v2.</title>
        <authorList>
            <person name="Copetti D."/>
            <person name="Sanderson M.J."/>
            <person name="Burquez A."/>
            <person name="Wojciechowski M.F."/>
        </authorList>
    </citation>
    <scope>NUCLEOTIDE SEQUENCE</scope>
    <source>
        <strain evidence="1">SGP5-SGP5p</strain>
        <tissue evidence="1">Aerial part</tissue>
    </source>
</reference>
<dbReference type="InterPro" id="IPR040256">
    <property type="entry name" value="At4g02000-like"/>
</dbReference>
<name>A0A9Q1GXE7_9CARY</name>
<sequence>MEGFLRRIWQSMDIDRICLIKKGVFLVRFNNLEDQSAVAKKGNPEMDINTESITSLPIWVRFLDLDIKYWELSSLSKLGSILGIPIKIDRYTIEKTKLQYASLLIDIPVDDAFPEFIDFINDQEVVVRLQNMNESQLNATTAECLAIKMRNAGRNLMLGKSGGGNLHNQIKKGKKHN</sequence>
<evidence type="ECO:0000313" key="2">
    <source>
        <dbReference type="Proteomes" id="UP001153076"/>
    </source>
</evidence>
<dbReference type="PANTHER" id="PTHR31286">
    <property type="entry name" value="GLYCINE-RICH CELL WALL STRUCTURAL PROTEIN 1.8-LIKE"/>
    <property type="match status" value="1"/>
</dbReference>
<proteinExistence type="predicted"/>
<keyword evidence="2" id="KW-1185">Reference proteome</keyword>
<dbReference type="Proteomes" id="UP001153076">
    <property type="component" value="Unassembled WGS sequence"/>
</dbReference>
<accession>A0A9Q1GXE7</accession>
<dbReference type="EMBL" id="JAKOGI010001227">
    <property type="protein sequence ID" value="KAJ8426870.1"/>
    <property type="molecule type" value="Genomic_DNA"/>
</dbReference>
<dbReference type="OrthoDB" id="1939300at2759"/>
<evidence type="ECO:0008006" key="3">
    <source>
        <dbReference type="Google" id="ProtNLM"/>
    </source>
</evidence>
<gene>
    <name evidence="1" type="ORF">Cgig2_033791</name>
</gene>
<dbReference type="PANTHER" id="PTHR31286:SF165">
    <property type="entry name" value="DUF4283 DOMAIN-CONTAINING PROTEIN"/>
    <property type="match status" value="1"/>
</dbReference>